<evidence type="ECO:0000259" key="1">
    <source>
        <dbReference type="SMART" id="SM00421"/>
    </source>
</evidence>
<dbReference type="OrthoDB" id="7444822at2"/>
<keyword evidence="2" id="KW-0238">DNA-binding</keyword>
<protein>
    <submittedName>
        <fullName evidence="2">DNA-binding transcriptional regulator, CsgD family</fullName>
    </submittedName>
</protein>
<feature type="domain" description="HTH luxR-type" evidence="1">
    <location>
        <begin position="161"/>
        <end position="218"/>
    </location>
</feature>
<organism evidence="2 3">
    <name type="scientific">Bradyrhizobium erythrophlei</name>
    <dbReference type="NCBI Taxonomy" id="1437360"/>
    <lineage>
        <taxon>Bacteria</taxon>
        <taxon>Pseudomonadati</taxon>
        <taxon>Pseudomonadota</taxon>
        <taxon>Alphaproteobacteria</taxon>
        <taxon>Hyphomicrobiales</taxon>
        <taxon>Nitrobacteraceae</taxon>
        <taxon>Bradyrhizobium</taxon>
    </lineage>
</organism>
<evidence type="ECO:0000313" key="3">
    <source>
        <dbReference type="Proteomes" id="UP000190675"/>
    </source>
</evidence>
<gene>
    <name evidence="2" type="ORF">SAMN05444169_2428</name>
</gene>
<proteinExistence type="predicted"/>
<dbReference type="SUPFAM" id="SSF46894">
    <property type="entry name" value="C-terminal effector domain of the bipartite response regulators"/>
    <property type="match status" value="1"/>
</dbReference>
<dbReference type="EMBL" id="LT670818">
    <property type="protein sequence ID" value="SHG42994.1"/>
    <property type="molecule type" value="Genomic_DNA"/>
</dbReference>
<reference evidence="2 3" key="1">
    <citation type="submission" date="2016-11" db="EMBL/GenBank/DDBJ databases">
        <authorList>
            <person name="Jaros S."/>
            <person name="Januszkiewicz K."/>
            <person name="Wedrychowicz H."/>
        </authorList>
    </citation>
    <scope>NUCLEOTIDE SEQUENCE [LARGE SCALE GENOMIC DNA]</scope>
    <source>
        <strain evidence="2 3">GAS242</strain>
    </source>
</reference>
<dbReference type="InterPro" id="IPR036388">
    <property type="entry name" value="WH-like_DNA-bd_sf"/>
</dbReference>
<dbReference type="InterPro" id="IPR016032">
    <property type="entry name" value="Sig_transdc_resp-reg_C-effctor"/>
</dbReference>
<dbReference type="SMART" id="SM00421">
    <property type="entry name" value="HTH_LUXR"/>
    <property type="match status" value="1"/>
</dbReference>
<dbReference type="GO" id="GO:0003677">
    <property type="term" value="F:DNA binding"/>
    <property type="evidence" value="ECO:0007669"/>
    <property type="project" value="UniProtKB-KW"/>
</dbReference>
<dbReference type="InterPro" id="IPR000792">
    <property type="entry name" value="Tscrpt_reg_LuxR_C"/>
</dbReference>
<dbReference type="RefSeq" id="WP_079566173.1">
    <property type="nucleotide sequence ID" value="NZ_LT670818.1"/>
</dbReference>
<evidence type="ECO:0000313" key="2">
    <source>
        <dbReference type="EMBL" id="SHG42994.1"/>
    </source>
</evidence>
<dbReference type="AlphaFoldDB" id="A0A1M5JR19"/>
<sequence>MQTESTQVLGDVAASVRGPIQDPDVFRYDNIPLSPSVPRSVPHLHFAISNLIERLGCGCVVVDKHRRIIQIDAAAQTMLDRADAVADQKSSRYQYALRELIDRSGLELKLGSLIWLATSCNRGIAVLLGQFNNFSMDQATTIALLDLDIFPAPNPTTLKRLFGLTFAEARLAFHLAQGRTPKEIAKILRVSRATIGSQLGAIFSKTNTKRQAALVALLARIAVLP</sequence>
<dbReference type="GO" id="GO:0006355">
    <property type="term" value="P:regulation of DNA-templated transcription"/>
    <property type="evidence" value="ECO:0007669"/>
    <property type="project" value="InterPro"/>
</dbReference>
<accession>A0A1M5JR19</accession>
<dbReference type="Gene3D" id="1.10.10.10">
    <property type="entry name" value="Winged helix-like DNA-binding domain superfamily/Winged helix DNA-binding domain"/>
    <property type="match status" value="1"/>
</dbReference>
<dbReference type="Proteomes" id="UP000190675">
    <property type="component" value="Chromosome I"/>
</dbReference>
<name>A0A1M5JR19_9BRAD</name>